<feature type="compositionally biased region" description="Polar residues" evidence="1">
    <location>
        <begin position="447"/>
        <end position="457"/>
    </location>
</feature>
<feature type="region of interest" description="Disordered" evidence="1">
    <location>
        <begin position="213"/>
        <end position="277"/>
    </location>
</feature>
<dbReference type="Proteomes" id="UP000034164">
    <property type="component" value="Unassembled WGS sequence"/>
</dbReference>
<dbReference type="EMBL" id="LCZI01000729">
    <property type="protein sequence ID" value="KKZ64897.1"/>
    <property type="molecule type" value="Genomic_DNA"/>
</dbReference>
<feature type="region of interest" description="Disordered" evidence="1">
    <location>
        <begin position="442"/>
        <end position="487"/>
    </location>
</feature>
<feature type="region of interest" description="Disordered" evidence="1">
    <location>
        <begin position="617"/>
        <end position="690"/>
    </location>
</feature>
<dbReference type="OrthoDB" id="4851482at2759"/>
<sequence length="690" mass="75564">MDSANSSGYYHPLVQPVPMEGFFNNIMAQQFSFVDEATYHMENFREEEYPCSGLTNDEPETVDPKLIRTLAPEPVDAMGGNAIPDFALYPPATESLSVTPPSKTPNPQHSVAEMAPTDFVEPSSTPKQSTEHHASALPAPPHSASGNTVNPPTQSANSTTCDAEKSQYDPTDAVNLDFFQPKTAAENSECETLQDTGFRSCAANTGGVSDFGMRGNYSRHQPSYPSPVLNAPFSANPGGSESAAPATHHQPTEMKVQNTAPTSPTSPTSQGGPDPQLQFSCVEEANAWRAFEVQVDYDPTIPKTPEAKHKIVTEMVKAMKSIEFAEDNEGMIRPFREQKHSPIRMEIVCWNIMDSCISRHENGPLLAIYDGKAKNAGQIPTFGERMEKIIECLWTQKTICKHLLDAYYLFTFVDDPVCAKNRVVANKNLNKRKGEVMNAGKKALGHSRTNSKSTPAKRTSEAREGPCTPFSTPCRETPTRDTSTPMTINTNVRNMTLNSSPQVHSQGTQQIGFSSPAEPPDQENMAHPIHHGIFPMAAHHQLINTPAAGRTFGPNRMVASGFAGHGQPASGFARSQSTNAIHGLGQNLSLYTNNGPYNREEMTEQFRQYAPAQLQPVMYRSPPAPNPNRRAMGPAPHPWVNYQPTTSPSPARRQSHNAPSSEASYGHSRKRSQDESDASDYFPSPQKKAR</sequence>
<proteinExistence type="predicted"/>
<gene>
    <name evidence="2" type="ORF">EMCG_09215</name>
</gene>
<name>A0A0G2I2R0_9EURO</name>
<reference evidence="3" key="1">
    <citation type="journal article" date="2015" name="PLoS Genet.">
        <title>The dynamic genome and transcriptome of the human fungal pathogen Blastomyces and close relative Emmonsia.</title>
        <authorList>
            <person name="Munoz J.F."/>
            <person name="Gauthier G.M."/>
            <person name="Desjardins C.A."/>
            <person name="Gallo J.E."/>
            <person name="Holder J."/>
            <person name="Sullivan T.D."/>
            <person name="Marty A.J."/>
            <person name="Carmen J.C."/>
            <person name="Chen Z."/>
            <person name="Ding L."/>
            <person name="Gujja S."/>
            <person name="Magrini V."/>
            <person name="Misas E."/>
            <person name="Mitreva M."/>
            <person name="Priest M."/>
            <person name="Saif S."/>
            <person name="Whiston E.A."/>
            <person name="Young S."/>
            <person name="Zeng Q."/>
            <person name="Goldman W.E."/>
            <person name="Mardis E.R."/>
            <person name="Taylor J.W."/>
            <person name="McEwen J.G."/>
            <person name="Clay O.K."/>
            <person name="Klein B.S."/>
            <person name="Cuomo C.A."/>
        </authorList>
    </citation>
    <scope>NUCLEOTIDE SEQUENCE [LARGE SCALE GENOMIC DNA]</scope>
    <source>
        <strain evidence="3">UAMH 3008</strain>
    </source>
</reference>
<dbReference type="AlphaFoldDB" id="A0A0G2I2R0"/>
<feature type="compositionally biased region" description="Polar residues" evidence="1">
    <location>
        <begin position="146"/>
        <end position="161"/>
    </location>
</feature>
<organism evidence="2 3">
    <name type="scientific">[Emmonsia] crescens</name>
    <dbReference type="NCBI Taxonomy" id="73230"/>
    <lineage>
        <taxon>Eukaryota</taxon>
        <taxon>Fungi</taxon>
        <taxon>Dikarya</taxon>
        <taxon>Ascomycota</taxon>
        <taxon>Pezizomycotina</taxon>
        <taxon>Eurotiomycetes</taxon>
        <taxon>Eurotiomycetidae</taxon>
        <taxon>Onygenales</taxon>
        <taxon>Ajellomycetaceae</taxon>
        <taxon>Emergomyces</taxon>
    </lineage>
</organism>
<feature type="region of interest" description="Disordered" evidence="1">
    <location>
        <begin position="118"/>
        <end position="167"/>
    </location>
</feature>
<accession>A0A0G2I2R0</accession>
<protein>
    <submittedName>
        <fullName evidence="2">Uncharacterized protein</fullName>
    </submittedName>
</protein>
<feature type="region of interest" description="Disordered" evidence="1">
    <location>
        <begin position="500"/>
        <end position="522"/>
    </location>
</feature>
<evidence type="ECO:0000256" key="1">
    <source>
        <dbReference type="SAM" id="MobiDB-lite"/>
    </source>
</evidence>
<comment type="caution">
    <text evidence="2">The sequence shown here is derived from an EMBL/GenBank/DDBJ whole genome shotgun (WGS) entry which is preliminary data.</text>
</comment>
<feature type="compositionally biased region" description="Polar residues" evidence="1">
    <location>
        <begin position="500"/>
        <end position="513"/>
    </location>
</feature>
<evidence type="ECO:0000313" key="3">
    <source>
        <dbReference type="Proteomes" id="UP000034164"/>
    </source>
</evidence>
<dbReference type="VEuPathDB" id="FungiDB:EMCG_09215"/>
<evidence type="ECO:0000313" key="2">
    <source>
        <dbReference type="EMBL" id="KKZ64897.1"/>
    </source>
</evidence>